<dbReference type="AlphaFoldDB" id="A0ABD3WD62"/>
<dbReference type="Pfam" id="PF10508">
    <property type="entry name" value="Proteasom_PSMB"/>
    <property type="match status" value="1"/>
</dbReference>
<keyword evidence="4" id="KW-1185">Reference proteome</keyword>
<accession>A0ABD3WD62</accession>
<evidence type="ECO:0000313" key="4">
    <source>
        <dbReference type="Proteomes" id="UP001634394"/>
    </source>
</evidence>
<dbReference type="InterPro" id="IPR016024">
    <property type="entry name" value="ARM-type_fold"/>
</dbReference>
<reference evidence="3 4" key="1">
    <citation type="submission" date="2024-11" db="EMBL/GenBank/DDBJ databases">
        <title>Chromosome-level genome assembly of the freshwater bivalve Anodonta woodiana.</title>
        <authorList>
            <person name="Chen X."/>
        </authorList>
    </citation>
    <scope>NUCLEOTIDE SEQUENCE [LARGE SCALE GENOMIC DNA]</scope>
    <source>
        <strain evidence="3">MN2024</strain>
        <tissue evidence="3">Gills</tissue>
    </source>
</reference>
<name>A0ABD3WD62_SINWO</name>
<organism evidence="3 4">
    <name type="scientific">Sinanodonta woodiana</name>
    <name type="common">Chinese pond mussel</name>
    <name type="synonym">Anodonta woodiana</name>
    <dbReference type="NCBI Taxonomy" id="1069815"/>
    <lineage>
        <taxon>Eukaryota</taxon>
        <taxon>Metazoa</taxon>
        <taxon>Spiralia</taxon>
        <taxon>Lophotrochozoa</taxon>
        <taxon>Mollusca</taxon>
        <taxon>Bivalvia</taxon>
        <taxon>Autobranchia</taxon>
        <taxon>Heteroconchia</taxon>
        <taxon>Palaeoheterodonta</taxon>
        <taxon>Unionida</taxon>
        <taxon>Unionoidea</taxon>
        <taxon>Unionidae</taxon>
        <taxon>Unioninae</taxon>
        <taxon>Sinanodonta</taxon>
    </lineage>
</organism>
<dbReference type="Proteomes" id="UP001634394">
    <property type="component" value="Unassembled WGS sequence"/>
</dbReference>
<comment type="caution">
    <text evidence="3">The sequence shown here is derived from an EMBL/GenBank/DDBJ whole genome shotgun (WGS) entry which is preliminary data.</text>
</comment>
<evidence type="ECO:0000256" key="1">
    <source>
        <dbReference type="ARBA" id="ARBA00006823"/>
    </source>
</evidence>
<evidence type="ECO:0000256" key="2">
    <source>
        <dbReference type="ARBA" id="ARBA00014933"/>
    </source>
</evidence>
<evidence type="ECO:0000313" key="3">
    <source>
        <dbReference type="EMBL" id="KAL3871455.1"/>
    </source>
</evidence>
<dbReference type="InterPro" id="IPR019538">
    <property type="entry name" value="PSMD5"/>
</dbReference>
<dbReference type="SUPFAM" id="SSF48371">
    <property type="entry name" value="ARM repeat"/>
    <property type="match status" value="1"/>
</dbReference>
<protein>
    <recommendedName>
        <fullName evidence="2">26S proteasome non-ATPase regulatory subunit 5</fullName>
    </recommendedName>
</protein>
<gene>
    <name evidence="3" type="ORF">ACJMK2_039451</name>
</gene>
<dbReference type="InterPro" id="IPR011989">
    <property type="entry name" value="ARM-like"/>
</dbReference>
<dbReference type="PANTHER" id="PTHR13554:SF10">
    <property type="entry name" value="26S PROTEASOME NON-ATPASE REGULATORY SUBUNIT 5"/>
    <property type="match status" value="1"/>
</dbReference>
<comment type="similarity">
    <text evidence="1">Belongs to the proteasome subunit S5B/HSM3 family.</text>
</comment>
<proteinExistence type="inferred from homology"/>
<dbReference type="Gene3D" id="1.25.10.10">
    <property type="entry name" value="Leucine-rich Repeat Variant"/>
    <property type="match status" value="2"/>
</dbReference>
<sequence length="500" mass="55954">MAANVIAVVEKLSIASNQIEGLEDLKTVLCSFHPTALKHNIPNITFKVVFECLNTNDSKQLELCCEILQMLSPIMDPSLVVRHFDKELLLGLRHFQASVRLYCLNQIRRVSQGPVEELAQFVDIIQQLIRCMADDSMEVAKNAVEVLIAVGTTQSGLDALYNNSMHVLLDVLVINDTIRFRVYEMVIGISKASVLGLQKSSELGLLIQIVNELQRDDILVQLNCLEYLSDLALTDHGLLYLDQQGVVETLGRMMSFVDSGPLAGLLVPGLMKFFGCIARVHPKEVCSRNRNFVNIVFSNLSSKDESLCNIAIQTVGLIGSTLEGKLALEKLGPIMDGGVKYLGKLLRDLQPDRKIKILQCLSSLLELKVADQSMDMLKLLEKWYTLLGSKTFDYLMSLTRIPFTEVRFSAFGLIRSLAFQPWGQRLMNDHPGFNEYLLDRSTEQIKEGSEAKYEIVSILAESPTSGDIFGQPYQVKLKAYVLQGPFYKRVQAEVAIDENN</sequence>
<dbReference type="PANTHER" id="PTHR13554">
    <property type="entry name" value="26S PROTEASOME NON-ATPASE REGULATORY SUBUNIT 5-RELATED"/>
    <property type="match status" value="1"/>
</dbReference>
<dbReference type="EMBL" id="JBJQND010000007">
    <property type="protein sequence ID" value="KAL3871455.1"/>
    <property type="molecule type" value="Genomic_DNA"/>
</dbReference>